<accession>A0A699IIP6</accession>
<proteinExistence type="predicted"/>
<organism evidence="2">
    <name type="scientific">Tanacetum cinerariifolium</name>
    <name type="common">Dalmatian daisy</name>
    <name type="synonym">Chrysanthemum cinerariifolium</name>
    <dbReference type="NCBI Taxonomy" id="118510"/>
    <lineage>
        <taxon>Eukaryota</taxon>
        <taxon>Viridiplantae</taxon>
        <taxon>Streptophyta</taxon>
        <taxon>Embryophyta</taxon>
        <taxon>Tracheophyta</taxon>
        <taxon>Spermatophyta</taxon>
        <taxon>Magnoliopsida</taxon>
        <taxon>eudicotyledons</taxon>
        <taxon>Gunneridae</taxon>
        <taxon>Pentapetalae</taxon>
        <taxon>asterids</taxon>
        <taxon>campanulids</taxon>
        <taxon>Asterales</taxon>
        <taxon>Asteraceae</taxon>
        <taxon>Asteroideae</taxon>
        <taxon>Anthemideae</taxon>
        <taxon>Anthemidinae</taxon>
        <taxon>Tanacetum</taxon>
    </lineage>
</organism>
<feature type="compositionally biased region" description="Basic and acidic residues" evidence="1">
    <location>
        <begin position="74"/>
        <end position="84"/>
    </location>
</feature>
<evidence type="ECO:0000313" key="2">
    <source>
        <dbReference type="EMBL" id="GEZ65575.1"/>
    </source>
</evidence>
<reference evidence="2" key="1">
    <citation type="journal article" date="2019" name="Sci. Rep.">
        <title>Draft genome of Tanacetum cinerariifolium, the natural source of mosquito coil.</title>
        <authorList>
            <person name="Yamashiro T."/>
            <person name="Shiraishi A."/>
            <person name="Satake H."/>
            <person name="Nakayama K."/>
        </authorList>
    </citation>
    <scope>NUCLEOTIDE SEQUENCE</scope>
</reference>
<feature type="compositionally biased region" description="Basic and acidic residues" evidence="1">
    <location>
        <begin position="52"/>
        <end position="62"/>
    </location>
</feature>
<dbReference type="EMBL" id="BKCJ010306043">
    <property type="protein sequence ID" value="GEZ65575.1"/>
    <property type="molecule type" value="Genomic_DNA"/>
</dbReference>
<comment type="caution">
    <text evidence="2">The sequence shown here is derived from an EMBL/GenBank/DDBJ whole genome shotgun (WGS) entry which is preliminary data.</text>
</comment>
<feature type="region of interest" description="Disordered" evidence="1">
    <location>
        <begin position="40"/>
        <end position="84"/>
    </location>
</feature>
<feature type="region of interest" description="Disordered" evidence="1">
    <location>
        <begin position="166"/>
        <end position="189"/>
    </location>
</feature>
<name>A0A699IIP6_TANCI</name>
<gene>
    <name evidence="2" type="ORF">Tci_537548</name>
</gene>
<evidence type="ECO:0000256" key="1">
    <source>
        <dbReference type="SAM" id="MobiDB-lite"/>
    </source>
</evidence>
<dbReference type="AlphaFoldDB" id="A0A699IIP6"/>
<protein>
    <submittedName>
        <fullName evidence="2">Uncharacterized protein</fullName>
    </submittedName>
</protein>
<sequence>MLIPVAFLTTEIRETDNFKEDEMVFMKVAVPINQLQPVVSTQGTHRVSPGAHRIEPRSHKNNPEVIDDDDDDKEREKKDDEMGSLKEFKAHAPVIIEELFKNHVQTNVIHVYPTTTTSTKTKSPVNLQYQLYLKMKRNLQDRADDIALWEALRRKFKKSSSNTFCKKDDFHSHHDEHQNYEAPPEGRKE</sequence>